<dbReference type="EMBL" id="LNIX01000025">
    <property type="protein sequence ID" value="OXA42571.1"/>
    <property type="molecule type" value="Genomic_DNA"/>
</dbReference>
<feature type="DNA-binding region" description="HMG box" evidence="5">
    <location>
        <begin position="159"/>
        <end position="227"/>
    </location>
</feature>
<keyword evidence="3 5" id="KW-0238">DNA-binding</keyword>
<dbReference type="AlphaFoldDB" id="A0A226DD68"/>
<feature type="DNA-binding region" description="HMG box" evidence="5">
    <location>
        <begin position="69"/>
        <end position="139"/>
    </location>
</feature>
<dbReference type="CDD" id="cd21978">
    <property type="entry name" value="HMG-box_HMGB_rpt1"/>
    <property type="match status" value="1"/>
</dbReference>
<dbReference type="PRINTS" id="PR00886">
    <property type="entry name" value="HIGHMOBLTY12"/>
</dbReference>
<evidence type="ECO:0000313" key="9">
    <source>
        <dbReference type="Proteomes" id="UP000198287"/>
    </source>
</evidence>
<evidence type="ECO:0000256" key="3">
    <source>
        <dbReference type="ARBA" id="ARBA00023125"/>
    </source>
</evidence>
<evidence type="ECO:0000256" key="1">
    <source>
        <dbReference type="ARBA" id="ARBA00004123"/>
    </source>
</evidence>
<evidence type="ECO:0000313" key="8">
    <source>
        <dbReference type="EMBL" id="OXA42571.1"/>
    </source>
</evidence>
<dbReference type="OrthoDB" id="1919336at2759"/>
<feature type="domain" description="HMG box" evidence="7">
    <location>
        <begin position="159"/>
        <end position="227"/>
    </location>
</feature>
<protein>
    <submittedName>
        <fullName evidence="8">High mobility group protein DSP1</fullName>
    </submittedName>
</protein>
<evidence type="ECO:0000256" key="4">
    <source>
        <dbReference type="ARBA" id="ARBA00023242"/>
    </source>
</evidence>
<proteinExistence type="inferred from homology"/>
<evidence type="ECO:0000259" key="7">
    <source>
        <dbReference type="PROSITE" id="PS50118"/>
    </source>
</evidence>
<evidence type="ECO:0000256" key="5">
    <source>
        <dbReference type="PROSITE-ProRule" id="PRU00267"/>
    </source>
</evidence>
<dbReference type="FunFam" id="1.10.30.10:FF:000016">
    <property type="entry name" value="FACT complex subunit SSRP1"/>
    <property type="match status" value="1"/>
</dbReference>
<dbReference type="InterPro" id="IPR050342">
    <property type="entry name" value="HMGB"/>
</dbReference>
<keyword evidence="9" id="KW-1185">Reference proteome</keyword>
<gene>
    <name evidence="8" type="ORF">Fcan01_22663</name>
</gene>
<feature type="region of interest" description="Disordered" evidence="6">
    <location>
        <begin position="131"/>
        <end position="159"/>
    </location>
</feature>
<dbReference type="GO" id="GO:0005634">
    <property type="term" value="C:nucleus"/>
    <property type="evidence" value="ECO:0007669"/>
    <property type="project" value="UniProtKB-SubCell"/>
</dbReference>
<accession>A0A226DD68</accession>
<comment type="caution">
    <text evidence="8">The sequence shown here is derived from an EMBL/GenBank/DDBJ whole genome shotgun (WGS) entry which is preliminary data.</text>
</comment>
<evidence type="ECO:0000256" key="6">
    <source>
        <dbReference type="SAM" id="MobiDB-lite"/>
    </source>
</evidence>
<feature type="region of interest" description="Disordered" evidence="6">
    <location>
        <begin position="1"/>
        <end position="34"/>
    </location>
</feature>
<name>A0A226DD68_FOLCA</name>
<dbReference type="SMART" id="SM00398">
    <property type="entry name" value="HMG"/>
    <property type="match status" value="2"/>
</dbReference>
<dbReference type="SUPFAM" id="SSF47095">
    <property type="entry name" value="HMG-box"/>
    <property type="match status" value="2"/>
</dbReference>
<dbReference type="OMA" id="RYEREMH"/>
<feature type="compositionally biased region" description="Acidic residues" evidence="6">
    <location>
        <begin position="237"/>
        <end position="248"/>
    </location>
</feature>
<dbReference type="Pfam" id="PF09011">
    <property type="entry name" value="HMG_box_2"/>
    <property type="match status" value="1"/>
</dbReference>
<comment type="subcellular location">
    <subcellularLocation>
        <location evidence="1">Nucleus</location>
    </subcellularLocation>
</comment>
<dbReference type="Gene3D" id="1.10.30.10">
    <property type="entry name" value="High mobility group box domain"/>
    <property type="match status" value="2"/>
</dbReference>
<dbReference type="Proteomes" id="UP000198287">
    <property type="component" value="Unassembled WGS sequence"/>
</dbReference>
<keyword evidence="4 5" id="KW-0539">Nucleus</keyword>
<comment type="similarity">
    <text evidence="2">Belongs to the HMGB family.</text>
</comment>
<evidence type="ECO:0000256" key="2">
    <source>
        <dbReference type="ARBA" id="ARBA00008774"/>
    </source>
</evidence>
<sequence length="248" mass="28925">MGRVYPPSQKQRRVAWAEEGEDEAGREPTTHHNLHHIQPHTPIFILTNKPHFFNNSKINMPRAKGDTRPRGRMTAYAFFVQTAREEQKRLHPGGSVVFADFSRNCAGRWNSLSEEEKRPYKLMAERDKNRFEAEMKQFPGEKQRRGGKRKRRSKDPNAPKRSLSAFFWFCNDERQKVKGMNPEYGIGDVAKELGRLWALAAPETKQKYQAMSDKDKARYEREMHLYKSNPAPAAAHDDDEEEESDDEY</sequence>
<organism evidence="8 9">
    <name type="scientific">Folsomia candida</name>
    <name type="common">Springtail</name>
    <dbReference type="NCBI Taxonomy" id="158441"/>
    <lineage>
        <taxon>Eukaryota</taxon>
        <taxon>Metazoa</taxon>
        <taxon>Ecdysozoa</taxon>
        <taxon>Arthropoda</taxon>
        <taxon>Hexapoda</taxon>
        <taxon>Collembola</taxon>
        <taxon>Entomobryomorpha</taxon>
        <taxon>Isotomoidea</taxon>
        <taxon>Isotomidae</taxon>
        <taxon>Proisotominae</taxon>
        <taxon>Folsomia</taxon>
    </lineage>
</organism>
<dbReference type="FunFam" id="1.10.30.10:FF:000073">
    <property type="entry name" value="High mobility group protein 1 homolog"/>
    <property type="match status" value="1"/>
</dbReference>
<dbReference type="GO" id="GO:0003677">
    <property type="term" value="F:DNA binding"/>
    <property type="evidence" value="ECO:0007669"/>
    <property type="project" value="UniProtKB-UniRule"/>
</dbReference>
<dbReference type="Pfam" id="PF00505">
    <property type="entry name" value="HMG_box"/>
    <property type="match status" value="1"/>
</dbReference>
<dbReference type="STRING" id="158441.A0A226DD68"/>
<dbReference type="PANTHER" id="PTHR48112">
    <property type="entry name" value="HIGH MOBILITY GROUP PROTEIN DSP1"/>
    <property type="match status" value="1"/>
</dbReference>
<feature type="region of interest" description="Disordered" evidence="6">
    <location>
        <begin position="226"/>
        <end position="248"/>
    </location>
</feature>
<dbReference type="InterPro" id="IPR009071">
    <property type="entry name" value="HMG_box_dom"/>
</dbReference>
<feature type="domain" description="HMG box" evidence="7">
    <location>
        <begin position="69"/>
        <end position="139"/>
    </location>
</feature>
<feature type="compositionally biased region" description="Basic and acidic residues" evidence="6">
    <location>
        <begin position="131"/>
        <end position="144"/>
    </location>
</feature>
<dbReference type="PANTHER" id="PTHR48112:SF32">
    <property type="entry name" value="HIGH MOBILITY GROUP PROTEIN B3"/>
    <property type="match status" value="1"/>
</dbReference>
<dbReference type="PROSITE" id="PS50118">
    <property type="entry name" value="HMG_BOX_2"/>
    <property type="match status" value="2"/>
</dbReference>
<reference evidence="8 9" key="1">
    <citation type="submission" date="2015-12" db="EMBL/GenBank/DDBJ databases">
        <title>The genome of Folsomia candida.</title>
        <authorList>
            <person name="Faddeeva A."/>
            <person name="Derks M.F."/>
            <person name="Anvar Y."/>
            <person name="Smit S."/>
            <person name="Van Straalen N."/>
            <person name="Roelofs D."/>
        </authorList>
    </citation>
    <scope>NUCLEOTIDE SEQUENCE [LARGE SCALE GENOMIC DNA]</scope>
    <source>
        <strain evidence="8 9">VU population</strain>
        <tissue evidence="8">Whole body</tissue>
    </source>
</reference>
<dbReference type="InterPro" id="IPR036910">
    <property type="entry name" value="HMG_box_dom_sf"/>
</dbReference>